<keyword evidence="3 6" id="KW-0812">Transmembrane</keyword>
<dbReference type="Gene3D" id="1.20.81.30">
    <property type="entry name" value="Type II secretion system (T2SS), domain F"/>
    <property type="match status" value="1"/>
</dbReference>
<organism evidence="8 9">
    <name type="scientific">Pelomonas dachongensis</name>
    <dbReference type="NCBI Taxonomy" id="3299029"/>
    <lineage>
        <taxon>Bacteria</taxon>
        <taxon>Pseudomonadati</taxon>
        <taxon>Pseudomonadota</taxon>
        <taxon>Betaproteobacteria</taxon>
        <taxon>Burkholderiales</taxon>
        <taxon>Sphaerotilaceae</taxon>
        <taxon>Roseateles</taxon>
    </lineage>
</organism>
<evidence type="ECO:0000256" key="5">
    <source>
        <dbReference type="ARBA" id="ARBA00023136"/>
    </source>
</evidence>
<accession>A0ABW7EGL4</accession>
<gene>
    <name evidence="8" type="ORF">ACG02S_01680</name>
</gene>
<dbReference type="EMBL" id="JBIGHY010000001">
    <property type="protein sequence ID" value="MFG6412602.1"/>
    <property type="molecule type" value="Genomic_DNA"/>
</dbReference>
<evidence type="ECO:0000256" key="3">
    <source>
        <dbReference type="ARBA" id="ARBA00022692"/>
    </source>
</evidence>
<feature type="transmembrane region" description="Helical" evidence="6">
    <location>
        <begin position="255"/>
        <end position="275"/>
    </location>
</feature>
<feature type="transmembrane region" description="Helical" evidence="6">
    <location>
        <begin position="6"/>
        <end position="25"/>
    </location>
</feature>
<name>A0ABW7EGL4_9BURK</name>
<evidence type="ECO:0000256" key="4">
    <source>
        <dbReference type="ARBA" id="ARBA00022989"/>
    </source>
</evidence>
<evidence type="ECO:0000256" key="2">
    <source>
        <dbReference type="ARBA" id="ARBA00022475"/>
    </source>
</evidence>
<dbReference type="PANTHER" id="PTHR35007">
    <property type="entry name" value="INTEGRAL MEMBRANE PROTEIN-RELATED"/>
    <property type="match status" value="1"/>
</dbReference>
<dbReference type="InterPro" id="IPR018076">
    <property type="entry name" value="T2SS_GspF_dom"/>
</dbReference>
<comment type="caution">
    <text evidence="8">The sequence shown here is derived from an EMBL/GenBank/DDBJ whole genome shotgun (WGS) entry which is preliminary data.</text>
</comment>
<dbReference type="RefSeq" id="WP_394468704.1">
    <property type="nucleotide sequence ID" value="NZ_JBIGHY010000001.1"/>
</dbReference>
<evidence type="ECO:0000313" key="8">
    <source>
        <dbReference type="EMBL" id="MFG6412602.1"/>
    </source>
</evidence>
<comment type="subcellular location">
    <subcellularLocation>
        <location evidence="1">Cell membrane</location>
        <topology evidence="1">Multi-pass membrane protein</topology>
    </subcellularLocation>
</comment>
<feature type="domain" description="Type II secretion system protein GspF" evidence="7">
    <location>
        <begin position="117"/>
        <end position="241"/>
    </location>
</feature>
<proteinExistence type="predicted"/>
<evidence type="ECO:0000256" key="6">
    <source>
        <dbReference type="SAM" id="Phobius"/>
    </source>
</evidence>
<dbReference type="Proteomes" id="UP001606300">
    <property type="component" value="Unassembled WGS sequence"/>
</dbReference>
<keyword evidence="2" id="KW-1003">Cell membrane</keyword>
<feature type="transmembrane region" description="Helical" evidence="6">
    <location>
        <begin position="45"/>
        <end position="73"/>
    </location>
</feature>
<evidence type="ECO:0000256" key="1">
    <source>
        <dbReference type="ARBA" id="ARBA00004651"/>
    </source>
</evidence>
<sequence length="283" mass="30471">MNASALDQALLVGLVLGAVLLLALWTRSAFVGWRRRFTETARVSLADMFVFIDPAALFKLNFAAFVALPLAAWLLTQSAFLAVLAAVAGAVTPRVTWAVLRRRRMDRLVVQLPDGLTMMAGAMRAGAGLQAALELVVKENPAPLSQEFSVLLREQRLGLPLEESLRGLGERLKIEDVSLFVSALTIAKEVGGNLSEILERLASTLRAKAVMEGKIKALTSQGKLQGIVVGLLPVFLAGVLYAMDPVAMAPLFNTYYGWGTMTVIAVLLLLGGVFIRKIVSIDV</sequence>
<dbReference type="Pfam" id="PF00482">
    <property type="entry name" value="T2SSF"/>
    <property type="match status" value="1"/>
</dbReference>
<evidence type="ECO:0000313" key="9">
    <source>
        <dbReference type="Proteomes" id="UP001606300"/>
    </source>
</evidence>
<dbReference type="InterPro" id="IPR042094">
    <property type="entry name" value="T2SS_GspF_sf"/>
</dbReference>
<feature type="transmembrane region" description="Helical" evidence="6">
    <location>
        <begin position="224"/>
        <end position="243"/>
    </location>
</feature>
<keyword evidence="5 6" id="KW-0472">Membrane</keyword>
<dbReference type="PANTHER" id="PTHR35007:SF1">
    <property type="entry name" value="PILUS ASSEMBLY PROTEIN"/>
    <property type="match status" value="1"/>
</dbReference>
<reference evidence="8 9" key="1">
    <citation type="submission" date="2024-09" db="EMBL/GenBank/DDBJ databases">
        <title>Novel species of the genus Pelomonas and Roseateles isolated from streams.</title>
        <authorList>
            <person name="Lu H."/>
        </authorList>
    </citation>
    <scope>NUCLEOTIDE SEQUENCE [LARGE SCALE GENOMIC DNA]</scope>
    <source>
        <strain evidence="8 9">DC23W</strain>
    </source>
</reference>
<keyword evidence="9" id="KW-1185">Reference proteome</keyword>
<protein>
    <submittedName>
        <fullName evidence="8">Type II secretion system F family protein</fullName>
    </submittedName>
</protein>
<evidence type="ECO:0000259" key="7">
    <source>
        <dbReference type="Pfam" id="PF00482"/>
    </source>
</evidence>
<keyword evidence="4 6" id="KW-1133">Transmembrane helix</keyword>
<feature type="transmembrane region" description="Helical" evidence="6">
    <location>
        <begin position="79"/>
        <end position="100"/>
    </location>
</feature>